<feature type="region of interest" description="Disordered" evidence="2">
    <location>
        <begin position="876"/>
        <end position="938"/>
    </location>
</feature>
<dbReference type="PATRIC" id="fig|1423792.3.peg.2999"/>
<keyword evidence="7" id="KW-1185">Reference proteome</keyword>
<keyword evidence="3" id="KW-1133">Transmembrane helix</keyword>
<feature type="domain" description="MucBP" evidence="5">
    <location>
        <begin position="806"/>
        <end position="870"/>
    </location>
</feature>
<evidence type="ECO:0000259" key="5">
    <source>
        <dbReference type="Pfam" id="PF06458"/>
    </source>
</evidence>
<dbReference type="InterPro" id="IPR032675">
    <property type="entry name" value="LRR_dom_sf"/>
</dbReference>
<keyword evidence="3" id="KW-0812">Transmembrane</keyword>
<dbReference type="PROSITE" id="PS51450">
    <property type="entry name" value="LRR"/>
    <property type="match status" value="2"/>
</dbReference>
<dbReference type="STRING" id="1423792.FD09_GL002925"/>
<dbReference type="AlphaFoldDB" id="A0A0R1MWH7"/>
<gene>
    <name evidence="6" type="ORF">FD09_GL002925</name>
</gene>
<feature type="transmembrane region" description="Helical" evidence="3">
    <location>
        <begin position="943"/>
        <end position="963"/>
    </location>
</feature>
<proteinExistence type="predicted"/>
<keyword evidence="1" id="KW-0677">Repeat</keyword>
<evidence type="ECO:0000256" key="2">
    <source>
        <dbReference type="SAM" id="MobiDB-lite"/>
    </source>
</evidence>
<evidence type="ECO:0000256" key="4">
    <source>
        <dbReference type="SAM" id="SignalP"/>
    </source>
</evidence>
<dbReference type="EMBL" id="AZEC01000007">
    <property type="protein sequence ID" value="KRL12605.1"/>
    <property type="molecule type" value="Genomic_DNA"/>
</dbReference>
<feature type="domain" description="MucBP" evidence="5">
    <location>
        <begin position="579"/>
        <end position="643"/>
    </location>
</feature>
<organism evidence="6 7">
    <name type="scientific">Schleiferilactobacillus perolens DSM 12744</name>
    <dbReference type="NCBI Taxonomy" id="1423792"/>
    <lineage>
        <taxon>Bacteria</taxon>
        <taxon>Bacillati</taxon>
        <taxon>Bacillota</taxon>
        <taxon>Bacilli</taxon>
        <taxon>Lactobacillales</taxon>
        <taxon>Lactobacillaceae</taxon>
        <taxon>Schleiferilactobacillus</taxon>
    </lineage>
</organism>
<evidence type="ECO:0000313" key="6">
    <source>
        <dbReference type="EMBL" id="KRL12605.1"/>
    </source>
</evidence>
<keyword evidence="3" id="KW-0472">Membrane</keyword>
<accession>A0A0R1MWH7</accession>
<dbReference type="Proteomes" id="UP000051330">
    <property type="component" value="Unassembled WGS sequence"/>
</dbReference>
<evidence type="ECO:0000256" key="3">
    <source>
        <dbReference type="SAM" id="Phobius"/>
    </source>
</evidence>
<feature type="domain" description="MucBP" evidence="5">
    <location>
        <begin position="411"/>
        <end position="475"/>
    </location>
</feature>
<sequence>MAGTAALFGILMMVAFATPAKAATGDVHPFNPVVKTLPTPVKNAMGTNESVDQWMPDKNLQYIVLGALQDAGVNITETNEITQADMQQLTSINTAMPQRTDKTYWQAIQDVKTLKGLEYATNLTQLTICTDTNWNLYWTNNTRFIIIGKLADISALKNLSKLQSVSLQFNRISDISALANKSQLTDLSLSYNAITDVSPLANDPISKYTEIGFQTSVREGIVLNPNTKEITTPSYSIKNLKNESVPVKAYYKADQTITNANYRGYYRNYTSTADGVNVDPTTLKWTNLQKDVSTSGIGFLTAFWDDDFTWSPYYTFAGAVITPYEFDQSVGNLFVNYQTDGGQDIEPQTILTGTLNDPYDLTTNGTVQNTIQSIKNQGYYLEKVNGSEKGNFTADGASVTYVFTKTPAAIKVPVHYLDANKKPIVGQADGELSGVPTDKLSAADFKSAQRTIAGYEYSHAEVDGQTVADPTTLTYDQLSKGLDLIYNQTAKAVNVKYVDENGDAIKDAAGQPITGEATYPDGQFVGQPYTTEQKTIAGYTFDKVDTSNGGLPATGTLTADGGTVTYIYTKNTPPVTQGTVIAKYVDESGKEIHAPITTTGAAGTDYTTTQLGITGYEFKKLADDSAPVKGQYTNGTQTVTYVYAASTPVEQYGQVITQFKDSLGNEIHNQVVSSGKVGTNYTTTPVTIDGYTYLRLADGSAAQTGLYINGTLTVTYIYQKNTPPVTEYGTVIAQYVDDQGHTIHDTITTRGPVGTNYATSQLAVDGYTFKQVAAGSAAVTGLYVNGTLTVTYVYTKNSVPVPELSKVIARYVDEQGNPIHDEIVTTGKVGDPYATSQLTIKGYTFKQLASDSAPIFGQYQKDTQVVTYIYSKIDTGGGDDGGKTPGTGGQGGDEQPTTPTNPTKPSQPDQGGGTATSPVETPTGDSQTAGQARLPQTDEDTGLTSMLLTILGVTLLGIAAVSYRKLRD</sequence>
<feature type="domain" description="MucBP" evidence="5">
    <location>
        <begin position="493"/>
        <end position="569"/>
    </location>
</feature>
<name>A0A0R1MWH7_9LACO</name>
<dbReference type="InterPro" id="IPR001611">
    <property type="entry name" value="Leu-rich_rpt"/>
</dbReference>
<dbReference type="SUPFAM" id="SSF52058">
    <property type="entry name" value="L domain-like"/>
    <property type="match status" value="1"/>
</dbReference>
<feature type="compositionally biased region" description="Gly residues" evidence="2">
    <location>
        <begin position="876"/>
        <end position="892"/>
    </location>
</feature>
<keyword evidence="4" id="KW-0732">Signal</keyword>
<protein>
    <recommendedName>
        <fullName evidence="5">MucBP domain-containing protein</fullName>
    </recommendedName>
</protein>
<dbReference type="Gene3D" id="3.80.10.10">
    <property type="entry name" value="Ribonuclease Inhibitor"/>
    <property type="match status" value="1"/>
</dbReference>
<feature type="domain" description="MucBP" evidence="5">
    <location>
        <begin position="655"/>
        <end position="719"/>
    </location>
</feature>
<reference evidence="6 7" key="1">
    <citation type="journal article" date="2015" name="Genome Announc.">
        <title>Expanding the biotechnology potential of lactobacilli through comparative genomics of 213 strains and associated genera.</title>
        <authorList>
            <person name="Sun Z."/>
            <person name="Harris H.M."/>
            <person name="McCann A."/>
            <person name="Guo C."/>
            <person name="Argimon S."/>
            <person name="Zhang W."/>
            <person name="Yang X."/>
            <person name="Jeffery I.B."/>
            <person name="Cooney J.C."/>
            <person name="Kagawa T.F."/>
            <person name="Liu W."/>
            <person name="Song Y."/>
            <person name="Salvetti E."/>
            <person name="Wrobel A."/>
            <person name="Rasinkangas P."/>
            <person name="Parkhill J."/>
            <person name="Rea M.C."/>
            <person name="O'Sullivan O."/>
            <person name="Ritari J."/>
            <person name="Douillard F.P."/>
            <person name="Paul Ross R."/>
            <person name="Yang R."/>
            <person name="Briner A.E."/>
            <person name="Felis G.E."/>
            <person name="de Vos W.M."/>
            <person name="Barrangou R."/>
            <person name="Klaenhammer T.R."/>
            <person name="Caufield P.W."/>
            <person name="Cui Y."/>
            <person name="Zhang H."/>
            <person name="O'Toole P.W."/>
        </authorList>
    </citation>
    <scope>NUCLEOTIDE SEQUENCE [LARGE SCALE GENOMIC DNA]</scope>
    <source>
        <strain evidence="6 7">DSM 12744</strain>
    </source>
</reference>
<feature type="compositionally biased region" description="Polar residues" evidence="2">
    <location>
        <begin position="901"/>
        <end position="930"/>
    </location>
</feature>
<dbReference type="InterPro" id="IPR009459">
    <property type="entry name" value="MucBP_dom"/>
</dbReference>
<feature type="signal peptide" evidence="4">
    <location>
        <begin position="1"/>
        <end position="22"/>
    </location>
</feature>
<evidence type="ECO:0000256" key="1">
    <source>
        <dbReference type="ARBA" id="ARBA00022737"/>
    </source>
</evidence>
<dbReference type="Gene3D" id="3.10.20.320">
    <property type="entry name" value="Putative peptidoglycan bound protein (lpxtg motif)"/>
    <property type="match status" value="6"/>
</dbReference>
<evidence type="ECO:0000313" key="7">
    <source>
        <dbReference type="Proteomes" id="UP000051330"/>
    </source>
</evidence>
<comment type="caution">
    <text evidence="6">The sequence shown here is derived from an EMBL/GenBank/DDBJ whole genome shotgun (WGS) entry which is preliminary data.</text>
</comment>
<feature type="domain" description="MucBP" evidence="5">
    <location>
        <begin position="730"/>
        <end position="795"/>
    </location>
</feature>
<feature type="domain" description="MucBP" evidence="5">
    <location>
        <begin position="334"/>
        <end position="404"/>
    </location>
</feature>
<dbReference type="Pfam" id="PF06458">
    <property type="entry name" value="MucBP"/>
    <property type="match status" value="7"/>
</dbReference>
<feature type="chain" id="PRO_5006408061" description="MucBP domain-containing protein" evidence="4">
    <location>
        <begin position="23"/>
        <end position="968"/>
    </location>
</feature>